<reference evidence="15" key="2">
    <citation type="submission" date="2025-09" db="UniProtKB">
        <authorList>
            <consortium name="Ensembl"/>
        </authorList>
    </citation>
    <scope>IDENTIFICATION</scope>
</reference>
<evidence type="ECO:0000256" key="9">
    <source>
        <dbReference type="ARBA" id="ARBA00023054"/>
    </source>
</evidence>
<evidence type="ECO:0000313" key="15">
    <source>
        <dbReference type="Ensembl" id="ENSPSTP00000021801.1"/>
    </source>
</evidence>
<evidence type="ECO:0000256" key="10">
    <source>
        <dbReference type="ARBA" id="ARBA00023136"/>
    </source>
</evidence>
<evidence type="ECO:0000256" key="5">
    <source>
        <dbReference type="ARBA" id="ARBA00022475"/>
    </source>
</evidence>
<evidence type="ECO:0000256" key="4">
    <source>
        <dbReference type="ARBA" id="ARBA00007471"/>
    </source>
</evidence>
<keyword evidence="11" id="KW-0966">Cell projection</keyword>
<accession>A0A8C9LER1</accession>
<name>A0A8C9LER1_PAVCR</name>
<evidence type="ECO:0000256" key="13">
    <source>
        <dbReference type="ARBA" id="ARBA00077527"/>
    </source>
</evidence>
<dbReference type="GO" id="GO:0032587">
    <property type="term" value="C:ruffle membrane"/>
    <property type="evidence" value="ECO:0007669"/>
    <property type="project" value="UniProtKB-SubCell"/>
</dbReference>
<dbReference type="GO" id="GO:0005783">
    <property type="term" value="C:endoplasmic reticulum"/>
    <property type="evidence" value="ECO:0007669"/>
    <property type="project" value="UniProtKB-SubCell"/>
</dbReference>
<keyword evidence="10" id="KW-0472">Membrane</keyword>
<dbReference type="InterPro" id="IPR011993">
    <property type="entry name" value="PH-like_dom_sf"/>
</dbReference>
<evidence type="ECO:0000259" key="14">
    <source>
        <dbReference type="Pfam" id="PF21098"/>
    </source>
</evidence>
<dbReference type="Gene3D" id="2.30.29.30">
    <property type="entry name" value="Pleckstrin-homology domain (PH domain)/Phosphotyrosine-binding domain (PTB)"/>
    <property type="match status" value="1"/>
</dbReference>
<evidence type="ECO:0000256" key="3">
    <source>
        <dbReference type="ARBA" id="ARBA00004599"/>
    </source>
</evidence>
<dbReference type="GO" id="GO:0048471">
    <property type="term" value="C:perinuclear region of cytoplasm"/>
    <property type="evidence" value="ECO:0007669"/>
    <property type="project" value="UniProtKB-SubCell"/>
</dbReference>
<sequence>MEFAELIKTPRADNVVLHRPFHPTVEGTLCLTGHHLIFSSRRQDNEEELWLLHSNIDSIEKRFVGSVGTIVIKCKDLRIIQLDIPGMEECLNIAIPHCG</sequence>
<comment type="similarity">
    <text evidence="4">Belongs to the protein-tyrosine phosphatase family. Non-receptor class myotubularin subfamily.</text>
</comment>
<keyword evidence="8" id="KW-0007">Acetylation</keyword>
<dbReference type="Pfam" id="PF21098">
    <property type="entry name" value="PH-GRAM_MTMR6-like"/>
    <property type="match status" value="1"/>
</dbReference>
<keyword evidence="7" id="KW-0256">Endoplasmic reticulum</keyword>
<keyword evidence="6" id="KW-0963">Cytoplasm</keyword>
<feature type="domain" description="MTMR6-9 GRAM" evidence="14">
    <location>
        <begin position="23"/>
        <end position="93"/>
    </location>
</feature>
<evidence type="ECO:0000256" key="1">
    <source>
        <dbReference type="ARBA" id="ARBA00004240"/>
    </source>
</evidence>
<dbReference type="FunFam" id="2.30.29.30:FF:000240">
    <property type="entry name" value="Myotubularin-related protein 9"/>
    <property type="match status" value="1"/>
</dbReference>
<reference evidence="15" key="1">
    <citation type="submission" date="2025-08" db="UniProtKB">
        <authorList>
            <consortium name="Ensembl"/>
        </authorList>
    </citation>
    <scope>IDENTIFICATION</scope>
</reference>
<evidence type="ECO:0000313" key="16">
    <source>
        <dbReference type="Proteomes" id="UP000694428"/>
    </source>
</evidence>
<protein>
    <recommendedName>
        <fullName evidence="12">Myotubularin-related protein 9</fullName>
    </recommendedName>
    <alternativeName>
        <fullName evidence="13">Inactive phosphatidylinositol 3-phosphatase 9</fullName>
    </alternativeName>
</protein>
<keyword evidence="5" id="KW-1003">Cell membrane</keyword>
<dbReference type="SUPFAM" id="SSF50729">
    <property type="entry name" value="PH domain-like"/>
    <property type="match status" value="1"/>
</dbReference>
<organism evidence="15 16">
    <name type="scientific">Pavo cristatus</name>
    <name type="common">Indian peafowl</name>
    <name type="synonym">Blue peafowl</name>
    <dbReference type="NCBI Taxonomy" id="9049"/>
    <lineage>
        <taxon>Eukaryota</taxon>
        <taxon>Metazoa</taxon>
        <taxon>Chordata</taxon>
        <taxon>Craniata</taxon>
        <taxon>Vertebrata</taxon>
        <taxon>Euteleostomi</taxon>
        <taxon>Archelosauria</taxon>
        <taxon>Archosauria</taxon>
        <taxon>Dinosauria</taxon>
        <taxon>Saurischia</taxon>
        <taxon>Theropoda</taxon>
        <taxon>Coelurosauria</taxon>
        <taxon>Aves</taxon>
        <taxon>Neognathae</taxon>
        <taxon>Galloanserae</taxon>
        <taxon>Galliformes</taxon>
        <taxon>Phasianidae</taxon>
        <taxon>Phasianinae</taxon>
        <taxon>Pavo</taxon>
    </lineage>
</organism>
<evidence type="ECO:0000256" key="8">
    <source>
        <dbReference type="ARBA" id="ARBA00022990"/>
    </source>
</evidence>
<dbReference type="Proteomes" id="UP000694428">
    <property type="component" value="Unplaced"/>
</dbReference>
<dbReference type="Ensembl" id="ENSPSTT00000022890.1">
    <property type="protein sequence ID" value="ENSPSTP00000021801.1"/>
    <property type="gene ID" value="ENSPSTG00000015947.1"/>
</dbReference>
<keyword evidence="16" id="KW-1185">Reference proteome</keyword>
<evidence type="ECO:0000256" key="12">
    <source>
        <dbReference type="ARBA" id="ARBA00072711"/>
    </source>
</evidence>
<evidence type="ECO:0000256" key="2">
    <source>
        <dbReference type="ARBA" id="ARBA00004556"/>
    </source>
</evidence>
<evidence type="ECO:0000256" key="6">
    <source>
        <dbReference type="ARBA" id="ARBA00022490"/>
    </source>
</evidence>
<dbReference type="InterPro" id="IPR048994">
    <property type="entry name" value="PH-GRAM_MTMR6-9"/>
</dbReference>
<dbReference type="AlphaFoldDB" id="A0A8C9LER1"/>
<evidence type="ECO:0000256" key="7">
    <source>
        <dbReference type="ARBA" id="ARBA00022824"/>
    </source>
</evidence>
<evidence type="ECO:0000256" key="11">
    <source>
        <dbReference type="ARBA" id="ARBA00023273"/>
    </source>
</evidence>
<dbReference type="CDD" id="cd13211">
    <property type="entry name" value="PH-GRAM_MTMR9"/>
    <property type="match status" value="1"/>
</dbReference>
<comment type="subcellular location">
    <subcellularLocation>
        <location evidence="3">Cell projection</location>
        <location evidence="3">Ruffle membrane</location>
        <topology evidence="3">Peripheral membrane protein</topology>
        <orientation evidence="3">Cytoplasmic side</orientation>
    </subcellularLocation>
    <subcellularLocation>
        <location evidence="2">Cytoplasm</location>
        <location evidence="2">Perinuclear region</location>
    </subcellularLocation>
    <subcellularLocation>
        <location evidence="1">Endoplasmic reticulum</location>
    </subcellularLocation>
</comment>
<proteinExistence type="inferred from homology"/>
<keyword evidence="9" id="KW-0175">Coiled coil</keyword>
<dbReference type="GO" id="GO:0005829">
    <property type="term" value="C:cytosol"/>
    <property type="evidence" value="ECO:0007669"/>
    <property type="project" value="UniProtKB-ARBA"/>
</dbReference>